<organism evidence="2 3">
    <name type="scientific">Monoraphidium neglectum</name>
    <dbReference type="NCBI Taxonomy" id="145388"/>
    <lineage>
        <taxon>Eukaryota</taxon>
        <taxon>Viridiplantae</taxon>
        <taxon>Chlorophyta</taxon>
        <taxon>core chlorophytes</taxon>
        <taxon>Chlorophyceae</taxon>
        <taxon>CS clade</taxon>
        <taxon>Sphaeropleales</taxon>
        <taxon>Selenastraceae</taxon>
        <taxon>Monoraphidium</taxon>
    </lineage>
</organism>
<evidence type="ECO:0000313" key="2">
    <source>
        <dbReference type="EMBL" id="KIY94611.1"/>
    </source>
</evidence>
<dbReference type="KEGG" id="mng:MNEG_13349"/>
<feature type="non-terminal residue" evidence="2">
    <location>
        <position position="325"/>
    </location>
</feature>
<gene>
    <name evidence="2" type="ORF">MNEG_13349</name>
</gene>
<feature type="compositionally biased region" description="Gly residues" evidence="1">
    <location>
        <begin position="223"/>
        <end position="235"/>
    </location>
</feature>
<protein>
    <submittedName>
        <fullName evidence="2">Uncharacterized protein</fullName>
    </submittedName>
</protein>
<feature type="non-terminal residue" evidence="2">
    <location>
        <position position="1"/>
    </location>
</feature>
<feature type="compositionally biased region" description="Basic residues" evidence="1">
    <location>
        <begin position="147"/>
        <end position="165"/>
    </location>
</feature>
<name>A0A0D2LYX5_9CHLO</name>
<feature type="region of interest" description="Disordered" evidence="1">
    <location>
        <begin position="305"/>
        <end position="325"/>
    </location>
</feature>
<dbReference type="AlphaFoldDB" id="A0A0D2LYX5"/>
<dbReference type="GeneID" id="25730802"/>
<proteinExistence type="predicted"/>
<dbReference type="EMBL" id="KK103987">
    <property type="protein sequence ID" value="KIY94611.1"/>
    <property type="molecule type" value="Genomic_DNA"/>
</dbReference>
<feature type="compositionally biased region" description="Basic and acidic residues" evidence="1">
    <location>
        <begin position="314"/>
        <end position="325"/>
    </location>
</feature>
<dbReference type="Proteomes" id="UP000054498">
    <property type="component" value="Unassembled WGS sequence"/>
</dbReference>
<feature type="region of interest" description="Disordered" evidence="1">
    <location>
        <begin position="147"/>
        <end position="171"/>
    </location>
</feature>
<feature type="compositionally biased region" description="Low complexity" evidence="1">
    <location>
        <begin position="259"/>
        <end position="268"/>
    </location>
</feature>
<sequence length="325" mass="37387">WACGPRCQPTRPQSPRRGSCRPAAVGAPQQPRRRLGPRPHRWRRPARRRTGRTRCRKWGRAGGALHRHQPTGWEPGRHRQRLAGAWGCRCTRAARRAECAGWRGRGPVGRASRPRRCCKQWPAAAAAAFVKHPRGAHWRRRPIWRHGRRRRRRMGRARVAAKPRRSGIPSDHSLQQFWGRFSAAWRRQRQLLIAFCRGRRERLWRRGRSVWGRPAGAGRADGVDGGPGKGGGGGTEPARRLRGRQLGQRGPPRPRRQLGRQQGQRLGRQAGGVRGAVPARPRRRRWRRWLGWRERRPFWFSQSPTRRGFRRAGRGPDKARPAGVV</sequence>
<feature type="region of interest" description="Disordered" evidence="1">
    <location>
        <begin position="1"/>
        <end position="77"/>
    </location>
</feature>
<dbReference type="RefSeq" id="XP_013893631.1">
    <property type="nucleotide sequence ID" value="XM_014038177.1"/>
</dbReference>
<accession>A0A0D2LYX5</accession>
<feature type="compositionally biased region" description="Basic residues" evidence="1">
    <location>
        <begin position="31"/>
        <end position="69"/>
    </location>
</feature>
<evidence type="ECO:0000313" key="3">
    <source>
        <dbReference type="Proteomes" id="UP000054498"/>
    </source>
</evidence>
<feature type="region of interest" description="Disordered" evidence="1">
    <location>
        <begin position="214"/>
        <end position="280"/>
    </location>
</feature>
<evidence type="ECO:0000256" key="1">
    <source>
        <dbReference type="SAM" id="MobiDB-lite"/>
    </source>
</evidence>
<keyword evidence="3" id="KW-1185">Reference proteome</keyword>
<reference evidence="2 3" key="1">
    <citation type="journal article" date="2013" name="BMC Genomics">
        <title>Reconstruction of the lipid metabolism for the microalga Monoraphidium neglectum from its genome sequence reveals characteristics suitable for biofuel production.</title>
        <authorList>
            <person name="Bogen C."/>
            <person name="Al-Dilaimi A."/>
            <person name="Albersmeier A."/>
            <person name="Wichmann J."/>
            <person name="Grundmann M."/>
            <person name="Rupp O."/>
            <person name="Lauersen K.J."/>
            <person name="Blifernez-Klassen O."/>
            <person name="Kalinowski J."/>
            <person name="Goesmann A."/>
            <person name="Mussgnug J.H."/>
            <person name="Kruse O."/>
        </authorList>
    </citation>
    <scope>NUCLEOTIDE SEQUENCE [LARGE SCALE GENOMIC DNA]</scope>
    <source>
        <strain evidence="2 3">SAG 48.87</strain>
    </source>
</reference>